<dbReference type="AlphaFoldDB" id="A0A381V926"/>
<keyword evidence="13 19" id="KW-0472">Membrane</keyword>
<evidence type="ECO:0000256" key="19">
    <source>
        <dbReference type="SAM" id="Phobius"/>
    </source>
</evidence>
<dbReference type="InterPro" id="IPR003805">
    <property type="entry name" value="CobS"/>
</dbReference>
<evidence type="ECO:0000256" key="15">
    <source>
        <dbReference type="ARBA" id="ARBA00032605"/>
    </source>
</evidence>
<evidence type="ECO:0000256" key="3">
    <source>
        <dbReference type="ARBA" id="ARBA00004663"/>
    </source>
</evidence>
<evidence type="ECO:0000256" key="11">
    <source>
        <dbReference type="ARBA" id="ARBA00022842"/>
    </source>
</evidence>
<evidence type="ECO:0000256" key="2">
    <source>
        <dbReference type="ARBA" id="ARBA00004651"/>
    </source>
</evidence>
<protein>
    <recommendedName>
        <fullName evidence="6">Adenosylcobinamide-GDP ribazoletransferase</fullName>
        <ecNumber evidence="5">2.7.8.26</ecNumber>
    </recommendedName>
    <alternativeName>
        <fullName evidence="16">Cobalamin synthase</fullName>
    </alternativeName>
    <alternativeName>
        <fullName evidence="15">Cobalamin-5'-phosphate synthase</fullName>
    </alternativeName>
</protein>
<organism evidence="20">
    <name type="scientific">marine metagenome</name>
    <dbReference type="NCBI Taxonomy" id="408172"/>
    <lineage>
        <taxon>unclassified sequences</taxon>
        <taxon>metagenomes</taxon>
        <taxon>ecological metagenomes</taxon>
    </lineage>
</organism>
<dbReference type="GO" id="GO:0051073">
    <property type="term" value="F:adenosylcobinamide-GDP ribazoletransferase activity"/>
    <property type="evidence" value="ECO:0007669"/>
    <property type="project" value="UniProtKB-EC"/>
</dbReference>
<comment type="subcellular location">
    <subcellularLocation>
        <location evidence="2">Cell membrane</location>
        <topology evidence="2">Multi-pass membrane protein</topology>
    </subcellularLocation>
</comment>
<dbReference type="EMBL" id="UINC01008102">
    <property type="protein sequence ID" value="SVA36511.1"/>
    <property type="molecule type" value="Genomic_DNA"/>
</dbReference>
<evidence type="ECO:0000256" key="18">
    <source>
        <dbReference type="ARBA" id="ARBA00049504"/>
    </source>
</evidence>
<evidence type="ECO:0000256" key="13">
    <source>
        <dbReference type="ARBA" id="ARBA00023136"/>
    </source>
</evidence>
<keyword evidence="11" id="KW-0460">Magnesium</keyword>
<dbReference type="EC" id="2.7.8.26" evidence="5"/>
<evidence type="ECO:0000256" key="14">
    <source>
        <dbReference type="ARBA" id="ARBA00025228"/>
    </source>
</evidence>
<accession>A0A381V926</accession>
<dbReference type="GO" id="GO:0008818">
    <property type="term" value="F:cobalamin 5'-phosphate synthase activity"/>
    <property type="evidence" value="ECO:0007669"/>
    <property type="project" value="InterPro"/>
</dbReference>
<sequence length="241" mass="26697">MPSNWFSVENSYSSRYFSLIGWIAGGACAAVWMLAEMLISGKFYWQSFSESPEPVAVLLGLAVGVLLTGALHEDGFADTCDGFGHGGTPEEKLRIMKDSRIGTYGALGILLLVLLKFFSLLQIETELLPWIWISGHSLSRFLAISQLGFIAYVQDSTNSKSGAMTDISKTDIAVNLIICLLPLFIVWNHAWLGFFAAILMWWFLMAYFRKKLGGITGDCMGSTQQLTEVVFYIFLGFKIGL</sequence>
<keyword evidence="8" id="KW-0169">Cobalamin biosynthesis</keyword>
<gene>
    <name evidence="20" type="ORF">METZ01_LOCUS89365</name>
</gene>
<dbReference type="PANTHER" id="PTHR34148:SF1">
    <property type="entry name" value="ADENOSYLCOBINAMIDE-GDP RIBAZOLETRANSFERASE"/>
    <property type="match status" value="1"/>
</dbReference>
<evidence type="ECO:0000256" key="7">
    <source>
        <dbReference type="ARBA" id="ARBA00022475"/>
    </source>
</evidence>
<dbReference type="GO" id="GO:0009236">
    <property type="term" value="P:cobalamin biosynthetic process"/>
    <property type="evidence" value="ECO:0007669"/>
    <property type="project" value="UniProtKB-UniPathway"/>
</dbReference>
<dbReference type="GO" id="GO:0005886">
    <property type="term" value="C:plasma membrane"/>
    <property type="evidence" value="ECO:0007669"/>
    <property type="project" value="UniProtKB-SubCell"/>
</dbReference>
<evidence type="ECO:0000256" key="1">
    <source>
        <dbReference type="ARBA" id="ARBA00001946"/>
    </source>
</evidence>
<feature type="transmembrane region" description="Helical" evidence="19">
    <location>
        <begin position="16"/>
        <end position="35"/>
    </location>
</feature>
<comment type="cofactor">
    <cofactor evidence="1">
        <name>Mg(2+)</name>
        <dbReference type="ChEBI" id="CHEBI:18420"/>
    </cofactor>
</comment>
<dbReference type="HAMAP" id="MF_00719">
    <property type="entry name" value="CobS"/>
    <property type="match status" value="1"/>
</dbReference>
<feature type="transmembrane region" description="Helical" evidence="19">
    <location>
        <begin position="172"/>
        <end position="204"/>
    </location>
</feature>
<evidence type="ECO:0000256" key="8">
    <source>
        <dbReference type="ARBA" id="ARBA00022573"/>
    </source>
</evidence>
<comment type="pathway">
    <text evidence="3">Cofactor biosynthesis; adenosylcobalamin biosynthesis; adenosylcobalamin from cob(II)yrinate a,c-diamide: step 7/7.</text>
</comment>
<evidence type="ECO:0000256" key="12">
    <source>
        <dbReference type="ARBA" id="ARBA00022989"/>
    </source>
</evidence>
<dbReference type="PANTHER" id="PTHR34148">
    <property type="entry name" value="ADENOSYLCOBINAMIDE-GDP RIBAZOLETRANSFERASE"/>
    <property type="match status" value="1"/>
</dbReference>
<evidence type="ECO:0000256" key="6">
    <source>
        <dbReference type="ARBA" id="ARBA00015850"/>
    </source>
</evidence>
<keyword evidence="7" id="KW-1003">Cell membrane</keyword>
<proteinExistence type="inferred from homology"/>
<evidence type="ECO:0000256" key="10">
    <source>
        <dbReference type="ARBA" id="ARBA00022692"/>
    </source>
</evidence>
<evidence type="ECO:0000256" key="17">
    <source>
        <dbReference type="ARBA" id="ARBA00048623"/>
    </source>
</evidence>
<evidence type="ECO:0000256" key="16">
    <source>
        <dbReference type="ARBA" id="ARBA00032853"/>
    </source>
</evidence>
<dbReference type="UniPathway" id="UPA00148">
    <property type="reaction ID" value="UER00238"/>
</dbReference>
<comment type="similarity">
    <text evidence="4">Belongs to the CobS family.</text>
</comment>
<comment type="catalytic activity">
    <reaction evidence="18">
        <text>alpha-ribazole 5'-phosphate + adenosylcob(III)inamide-GDP = adenosylcob(III)alamin 5'-phosphate + GMP + H(+)</text>
        <dbReference type="Rhea" id="RHEA:23560"/>
        <dbReference type="ChEBI" id="CHEBI:15378"/>
        <dbReference type="ChEBI" id="CHEBI:57918"/>
        <dbReference type="ChEBI" id="CHEBI:58115"/>
        <dbReference type="ChEBI" id="CHEBI:60487"/>
        <dbReference type="ChEBI" id="CHEBI:60493"/>
        <dbReference type="EC" id="2.7.8.26"/>
    </reaction>
</comment>
<evidence type="ECO:0000256" key="9">
    <source>
        <dbReference type="ARBA" id="ARBA00022679"/>
    </source>
</evidence>
<feature type="transmembrane region" description="Helical" evidence="19">
    <location>
        <begin position="55"/>
        <end position="72"/>
    </location>
</feature>
<feature type="transmembrane region" description="Helical" evidence="19">
    <location>
        <begin position="101"/>
        <end position="118"/>
    </location>
</feature>
<keyword evidence="9" id="KW-0808">Transferase</keyword>
<evidence type="ECO:0000313" key="20">
    <source>
        <dbReference type="EMBL" id="SVA36511.1"/>
    </source>
</evidence>
<dbReference type="Pfam" id="PF02654">
    <property type="entry name" value="CobS"/>
    <property type="match status" value="1"/>
</dbReference>
<name>A0A381V926_9ZZZZ</name>
<keyword evidence="12 19" id="KW-1133">Transmembrane helix</keyword>
<comment type="function">
    <text evidence="14">Joins adenosylcobinamide-GDP and alpha-ribazole to generate adenosylcobalamin (Ado-cobalamin). Also synthesizes adenosylcobalamin 5'-phosphate from adenosylcobinamide-GDP and alpha-ribazole 5'-phosphate.</text>
</comment>
<evidence type="ECO:0000256" key="5">
    <source>
        <dbReference type="ARBA" id="ARBA00013200"/>
    </source>
</evidence>
<comment type="catalytic activity">
    <reaction evidence="17">
        <text>alpha-ribazole + adenosylcob(III)inamide-GDP = adenosylcob(III)alamin + GMP + H(+)</text>
        <dbReference type="Rhea" id="RHEA:16049"/>
        <dbReference type="ChEBI" id="CHEBI:10329"/>
        <dbReference type="ChEBI" id="CHEBI:15378"/>
        <dbReference type="ChEBI" id="CHEBI:18408"/>
        <dbReference type="ChEBI" id="CHEBI:58115"/>
        <dbReference type="ChEBI" id="CHEBI:60487"/>
        <dbReference type="EC" id="2.7.8.26"/>
    </reaction>
</comment>
<keyword evidence="10 19" id="KW-0812">Transmembrane</keyword>
<evidence type="ECO:0000256" key="4">
    <source>
        <dbReference type="ARBA" id="ARBA00010561"/>
    </source>
</evidence>
<reference evidence="20" key="1">
    <citation type="submission" date="2018-05" db="EMBL/GenBank/DDBJ databases">
        <authorList>
            <person name="Lanie J.A."/>
            <person name="Ng W.-L."/>
            <person name="Kazmierczak K.M."/>
            <person name="Andrzejewski T.M."/>
            <person name="Davidsen T.M."/>
            <person name="Wayne K.J."/>
            <person name="Tettelin H."/>
            <person name="Glass J.I."/>
            <person name="Rusch D."/>
            <person name="Podicherti R."/>
            <person name="Tsui H.-C.T."/>
            <person name="Winkler M.E."/>
        </authorList>
    </citation>
    <scope>NUCLEOTIDE SEQUENCE</scope>
</reference>